<dbReference type="InterPro" id="IPR001757">
    <property type="entry name" value="P_typ_ATPase"/>
</dbReference>
<dbReference type="InterPro" id="IPR006121">
    <property type="entry name" value="HMA_dom"/>
</dbReference>
<dbReference type="PRINTS" id="PR00119">
    <property type="entry name" value="CATATPASE"/>
</dbReference>
<dbReference type="InterPro" id="IPR017969">
    <property type="entry name" value="Heavy-metal-associated_CS"/>
</dbReference>
<dbReference type="GO" id="GO:0005524">
    <property type="term" value="F:ATP binding"/>
    <property type="evidence" value="ECO:0007669"/>
    <property type="project" value="UniProtKB-UniRule"/>
</dbReference>
<feature type="transmembrane region" description="Helical" evidence="10">
    <location>
        <begin position="665"/>
        <end position="681"/>
    </location>
</feature>
<evidence type="ECO:0000256" key="4">
    <source>
        <dbReference type="ARBA" id="ARBA00022723"/>
    </source>
</evidence>
<dbReference type="FunFam" id="3.30.70.100:FF:000005">
    <property type="entry name" value="Copper-exporting P-type ATPase A"/>
    <property type="match status" value="1"/>
</dbReference>
<keyword evidence="10" id="KW-1003">Cell membrane</keyword>
<dbReference type="OrthoDB" id="8552908at2"/>
<dbReference type="GO" id="GO:0005507">
    <property type="term" value="F:copper ion binding"/>
    <property type="evidence" value="ECO:0007669"/>
    <property type="project" value="TreeGrafter"/>
</dbReference>
<keyword evidence="4 10" id="KW-0479">Metal-binding</keyword>
<dbReference type="SUPFAM" id="SSF56784">
    <property type="entry name" value="HAD-like"/>
    <property type="match status" value="1"/>
</dbReference>
<dbReference type="SFLD" id="SFLDS00003">
    <property type="entry name" value="Haloacid_Dehalogenase"/>
    <property type="match status" value="1"/>
</dbReference>
<keyword evidence="7" id="KW-1278">Translocase</keyword>
<dbReference type="InterPro" id="IPR023299">
    <property type="entry name" value="ATPase_P-typ_cyto_dom_N"/>
</dbReference>
<feature type="transmembrane region" description="Helical" evidence="10">
    <location>
        <begin position="171"/>
        <end position="188"/>
    </location>
</feature>
<evidence type="ECO:0000256" key="10">
    <source>
        <dbReference type="RuleBase" id="RU362081"/>
    </source>
</evidence>
<organism evidence="12 13">
    <name type="scientific">Alysiella filiformis DSM 16848</name>
    <dbReference type="NCBI Taxonomy" id="1120981"/>
    <lineage>
        <taxon>Bacteria</taxon>
        <taxon>Pseudomonadati</taxon>
        <taxon>Pseudomonadota</taxon>
        <taxon>Betaproteobacteria</taxon>
        <taxon>Neisseriales</taxon>
        <taxon>Neisseriaceae</taxon>
        <taxon>Alysiella</taxon>
    </lineage>
</organism>
<evidence type="ECO:0000256" key="2">
    <source>
        <dbReference type="ARBA" id="ARBA00006024"/>
    </source>
</evidence>
<comment type="subcellular location">
    <subcellularLocation>
        <location evidence="10">Cell membrane</location>
    </subcellularLocation>
    <subcellularLocation>
        <location evidence="1">Endomembrane system</location>
        <topology evidence="1">Multi-pass membrane protein</topology>
    </subcellularLocation>
</comment>
<dbReference type="CDD" id="cd00371">
    <property type="entry name" value="HMA"/>
    <property type="match status" value="1"/>
</dbReference>
<dbReference type="PROSITE" id="PS50846">
    <property type="entry name" value="HMA_2"/>
    <property type="match status" value="1"/>
</dbReference>
<dbReference type="GO" id="GO:0043682">
    <property type="term" value="F:P-type divalent copper transporter activity"/>
    <property type="evidence" value="ECO:0007669"/>
    <property type="project" value="TreeGrafter"/>
</dbReference>
<dbReference type="InterPro" id="IPR023298">
    <property type="entry name" value="ATPase_P-typ_TM_dom_sf"/>
</dbReference>
<dbReference type="InterPro" id="IPR023214">
    <property type="entry name" value="HAD_sf"/>
</dbReference>
<feature type="domain" description="HMA" evidence="11">
    <location>
        <begin position="2"/>
        <end position="68"/>
    </location>
</feature>
<evidence type="ECO:0000256" key="8">
    <source>
        <dbReference type="ARBA" id="ARBA00022989"/>
    </source>
</evidence>
<dbReference type="InterPro" id="IPR036163">
    <property type="entry name" value="HMA_dom_sf"/>
</dbReference>
<feature type="transmembrane region" description="Helical" evidence="10">
    <location>
        <begin position="325"/>
        <end position="348"/>
    </location>
</feature>
<evidence type="ECO:0000313" key="13">
    <source>
        <dbReference type="Proteomes" id="UP000219669"/>
    </source>
</evidence>
<dbReference type="Pfam" id="PF00702">
    <property type="entry name" value="Hydrolase"/>
    <property type="match status" value="1"/>
</dbReference>
<dbReference type="InterPro" id="IPR044492">
    <property type="entry name" value="P_typ_ATPase_HD_dom"/>
</dbReference>
<dbReference type="PRINTS" id="PR00943">
    <property type="entry name" value="CUATPASE"/>
</dbReference>
<sequence>MPQIQFQIKGMTCQACANRIEKVLNKKDFVQAASVNFASETAQIHFDDTQTSPEQLIQIIEKTGFQAALPTSSTLPENPTPQSTWRVWALLALTAPFMLGMVGMLFGSHALMPPLWVQIVLATVAQTYFALPFYRGAWASLRAGAANMDVLVTLGTSAIFVYSLAMSANGVHHVYFEAGVMVLAFVSLGKHWEAKTKRGSLNALGALLQLTPKEVLVYKNENWQTVPLNQIQKGDVLRGVHGTRVAADGEVIAGEAWADESHLTGESQPVHKTIGNKVLAGSVLSGSVDYRAESLGADTLLGDMAAALAQAQGSKAPMARLADKVAAVFVPVVVVVALLAFVFNFIVLGDFQAALMRGVAVLVVACPCALGLATPAAMMAGMGVAVQRGVWFKDAAALESAGAVQAVVLDKTGTLTQGKPEVVGIWCAENISEKQLFELTVAVERHSAHPLAQAIVQAASKTEEMLDFELENVNTVAGEGMVAQIKSQGEIRIGTPEFCGFRLPETLLSQNHWANSSIVAVSLNHQTLGAFALADTLKNDSCAAVQKLRQHHEVYIVSGDHAATVHHIAQQIGLPEHNAHGNCQPRQKVEFIQKLKQKNQTIAMVGDGINDAPALALADVGFAVRGSTDIAEHSANAVLVRPSVAALADGLHIARQTVGVMKQNLFFALIYNVLGIPLAAMGYLTPVLAGAMMALSSVSVLGNALRLKRMK</sequence>
<dbReference type="NCBIfam" id="TIGR01494">
    <property type="entry name" value="ATPase_P-type"/>
    <property type="match status" value="1"/>
</dbReference>
<keyword evidence="3 10" id="KW-0812">Transmembrane</keyword>
<dbReference type="PANTHER" id="PTHR43520:SF8">
    <property type="entry name" value="P-TYPE CU(+) TRANSPORTER"/>
    <property type="match status" value="1"/>
</dbReference>
<keyword evidence="8 10" id="KW-1133">Transmembrane helix</keyword>
<dbReference type="GO" id="GO:0055070">
    <property type="term" value="P:copper ion homeostasis"/>
    <property type="evidence" value="ECO:0007669"/>
    <property type="project" value="TreeGrafter"/>
</dbReference>
<dbReference type="InterPro" id="IPR018303">
    <property type="entry name" value="ATPase_P-typ_P_site"/>
</dbReference>
<evidence type="ECO:0000256" key="1">
    <source>
        <dbReference type="ARBA" id="ARBA00004127"/>
    </source>
</evidence>
<keyword evidence="13" id="KW-1185">Reference proteome</keyword>
<reference evidence="12 13" key="1">
    <citation type="submission" date="2017-09" db="EMBL/GenBank/DDBJ databases">
        <authorList>
            <person name="Ehlers B."/>
            <person name="Leendertz F.H."/>
        </authorList>
    </citation>
    <scope>NUCLEOTIDE SEQUENCE [LARGE SCALE GENOMIC DNA]</scope>
    <source>
        <strain evidence="12 13">DSM 16848</strain>
    </source>
</reference>
<dbReference type="PROSITE" id="PS00154">
    <property type="entry name" value="ATPASE_E1_E2"/>
    <property type="match status" value="1"/>
</dbReference>
<dbReference type="EMBL" id="OCNF01000004">
    <property type="protein sequence ID" value="SOD66832.1"/>
    <property type="molecule type" value="Genomic_DNA"/>
</dbReference>
<name>A0A286E7E6_9NEIS</name>
<feature type="transmembrane region" description="Helical" evidence="10">
    <location>
        <begin position="687"/>
        <end position="705"/>
    </location>
</feature>
<dbReference type="SUPFAM" id="SSF55008">
    <property type="entry name" value="HMA, heavy metal-associated domain"/>
    <property type="match status" value="1"/>
</dbReference>
<dbReference type="Pfam" id="PF00122">
    <property type="entry name" value="E1-E2_ATPase"/>
    <property type="match status" value="1"/>
</dbReference>
<accession>A0A286E7E6</accession>
<feature type="transmembrane region" description="Helical" evidence="10">
    <location>
        <begin position="354"/>
        <end position="373"/>
    </location>
</feature>
<feature type="transmembrane region" description="Helical" evidence="10">
    <location>
        <begin position="87"/>
        <end position="109"/>
    </location>
</feature>
<evidence type="ECO:0000256" key="5">
    <source>
        <dbReference type="ARBA" id="ARBA00022741"/>
    </source>
</evidence>
<protein>
    <submittedName>
        <fullName evidence="12">Cu+-exporting ATPase</fullName>
    </submittedName>
</protein>
<dbReference type="GO" id="GO:0016887">
    <property type="term" value="F:ATP hydrolysis activity"/>
    <property type="evidence" value="ECO:0007669"/>
    <property type="project" value="InterPro"/>
</dbReference>
<dbReference type="SFLD" id="SFLDF00027">
    <property type="entry name" value="p-type_atpase"/>
    <property type="match status" value="1"/>
</dbReference>
<dbReference type="Gene3D" id="3.40.1110.10">
    <property type="entry name" value="Calcium-transporting ATPase, cytoplasmic domain N"/>
    <property type="match status" value="1"/>
</dbReference>
<dbReference type="RefSeq" id="WP_097113816.1">
    <property type="nucleotide sequence ID" value="NZ_CP083931.1"/>
</dbReference>
<evidence type="ECO:0000259" key="11">
    <source>
        <dbReference type="PROSITE" id="PS50846"/>
    </source>
</evidence>
<evidence type="ECO:0000256" key="3">
    <source>
        <dbReference type="ARBA" id="ARBA00022692"/>
    </source>
</evidence>
<dbReference type="InterPro" id="IPR036412">
    <property type="entry name" value="HAD-like_sf"/>
</dbReference>
<dbReference type="Pfam" id="PF00403">
    <property type="entry name" value="HMA"/>
    <property type="match status" value="1"/>
</dbReference>
<dbReference type="SUPFAM" id="SSF81653">
    <property type="entry name" value="Calcium ATPase, transduction domain A"/>
    <property type="match status" value="1"/>
</dbReference>
<dbReference type="GO" id="GO:0005886">
    <property type="term" value="C:plasma membrane"/>
    <property type="evidence" value="ECO:0007669"/>
    <property type="project" value="UniProtKB-SubCell"/>
</dbReference>
<evidence type="ECO:0000256" key="6">
    <source>
        <dbReference type="ARBA" id="ARBA00022840"/>
    </source>
</evidence>
<comment type="similarity">
    <text evidence="2 10">Belongs to the cation transport ATPase (P-type) (TC 3.A.3) family. Type IB subfamily.</text>
</comment>
<dbReference type="Gene3D" id="3.40.50.1000">
    <property type="entry name" value="HAD superfamily/HAD-like"/>
    <property type="match status" value="1"/>
</dbReference>
<dbReference type="PANTHER" id="PTHR43520">
    <property type="entry name" value="ATP7, ISOFORM B"/>
    <property type="match status" value="1"/>
</dbReference>
<dbReference type="SFLD" id="SFLDG00002">
    <property type="entry name" value="C1.7:_P-type_atpase_like"/>
    <property type="match status" value="1"/>
</dbReference>
<feature type="transmembrane region" description="Helical" evidence="10">
    <location>
        <begin position="115"/>
        <end position="134"/>
    </location>
</feature>
<dbReference type="InterPro" id="IPR059000">
    <property type="entry name" value="ATPase_P-type_domA"/>
</dbReference>
<keyword evidence="5 10" id="KW-0547">Nucleotide-binding</keyword>
<dbReference type="Proteomes" id="UP000219669">
    <property type="component" value="Unassembled WGS sequence"/>
</dbReference>
<gene>
    <name evidence="12" type="ORF">SAMN02746062_00748</name>
</gene>
<keyword evidence="9 10" id="KW-0472">Membrane</keyword>
<evidence type="ECO:0000256" key="9">
    <source>
        <dbReference type="ARBA" id="ARBA00023136"/>
    </source>
</evidence>
<proteinExistence type="inferred from homology"/>
<dbReference type="Gene3D" id="3.30.70.100">
    <property type="match status" value="1"/>
</dbReference>
<dbReference type="Gene3D" id="2.70.150.10">
    <property type="entry name" value="Calcium-transporting ATPase, cytoplasmic transduction domain A"/>
    <property type="match status" value="1"/>
</dbReference>
<dbReference type="GO" id="GO:0012505">
    <property type="term" value="C:endomembrane system"/>
    <property type="evidence" value="ECO:0007669"/>
    <property type="project" value="UniProtKB-SubCell"/>
</dbReference>
<dbReference type="PROSITE" id="PS01047">
    <property type="entry name" value="HMA_1"/>
    <property type="match status" value="1"/>
</dbReference>
<feature type="transmembrane region" description="Helical" evidence="10">
    <location>
        <begin position="146"/>
        <end position="165"/>
    </location>
</feature>
<dbReference type="InterPro" id="IPR008250">
    <property type="entry name" value="ATPase_P-typ_transduc_dom_A_sf"/>
</dbReference>
<dbReference type="NCBIfam" id="TIGR01511">
    <property type="entry name" value="ATPase-IB1_Cu"/>
    <property type="match status" value="1"/>
</dbReference>
<dbReference type="InterPro" id="IPR027256">
    <property type="entry name" value="P-typ_ATPase_IB"/>
</dbReference>
<evidence type="ECO:0000313" key="12">
    <source>
        <dbReference type="EMBL" id="SOD66832.1"/>
    </source>
</evidence>
<dbReference type="AlphaFoldDB" id="A0A286E7E6"/>
<dbReference type="NCBIfam" id="TIGR01525">
    <property type="entry name" value="ATPase-IB_hvy"/>
    <property type="match status" value="1"/>
</dbReference>
<keyword evidence="6 10" id="KW-0067">ATP-binding</keyword>
<evidence type="ECO:0000256" key="7">
    <source>
        <dbReference type="ARBA" id="ARBA00022967"/>
    </source>
</evidence>
<dbReference type="SUPFAM" id="SSF81665">
    <property type="entry name" value="Calcium ATPase, transmembrane domain M"/>
    <property type="match status" value="1"/>
</dbReference>